<feature type="compositionally biased region" description="Polar residues" evidence="1">
    <location>
        <begin position="139"/>
        <end position="151"/>
    </location>
</feature>
<keyword evidence="2" id="KW-0472">Membrane</keyword>
<dbReference type="Proteomes" id="UP001390339">
    <property type="component" value="Unassembled WGS sequence"/>
</dbReference>
<feature type="region of interest" description="Disordered" evidence="1">
    <location>
        <begin position="40"/>
        <end position="63"/>
    </location>
</feature>
<feature type="compositionally biased region" description="Low complexity" evidence="1">
    <location>
        <begin position="116"/>
        <end position="131"/>
    </location>
</feature>
<comment type="caution">
    <text evidence="3">The sequence shown here is derived from an EMBL/GenBank/DDBJ whole genome shotgun (WGS) entry which is preliminary data.</text>
</comment>
<reference evidence="3 4" key="1">
    <citation type="journal article" date="2024" name="IMA Fungus">
        <title>Apiospora arundinis, a panoply of carbohydrate-active enzymes and secondary metabolites.</title>
        <authorList>
            <person name="Sorensen T."/>
            <person name="Petersen C."/>
            <person name="Muurmann A.T."/>
            <person name="Christiansen J.V."/>
            <person name="Brundto M.L."/>
            <person name="Overgaard C.K."/>
            <person name="Boysen A.T."/>
            <person name="Wollenberg R.D."/>
            <person name="Larsen T.O."/>
            <person name="Sorensen J.L."/>
            <person name="Nielsen K.L."/>
            <person name="Sondergaard T.E."/>
        </authorList>
    </citation>
    <scope>NUCLEOTIDE SEQUENCE [LARGE SCALE GENOMIC DNA]</scope>
    <source>
        <strain evidence="3 4">AAU 773</strain>
    </source>
</reference>
<feature type="transmembrane region" description="Helical" evidence="2">
    <location>
        <begin position="316"/>
        <end position="336"/>
    </location>
</feature>
<keyword evidence="2" id="KW-0812">Transmembrane</keyword>
<feature type="transmembrane region" description="Helical" evidence="2">
    <location>
        <begin position="283"/>
        <end position="304"/>
    </location>
</feature>
<feature type="region of interest" description="Disordered" evidence="1">
    <location>
        <begin position="378"/>
        <end position="415"/>
    </location>
</feature>
<proteinExistence type="predicted"/>
<feature type="compositionally biased region" description="Polar residues" evidence="1">
    <location>
        <begin position="734"/>
        <end position="762"/>
    </location>
</feature>
<keyword evidence="4" id="KW-1185">Reference proteome</keyword>
<gene>
    <name evidence="3" type="ORF">PGQ11_009978</name>
</gene>
<evidence type="ECO:0000256" key="1">
    <source>
        <dbReference type="SAM" id="MobiDB-lite"/>
    </source>
</evidence>
<sequence>MPEQTVTPSPIENKIPEMMPVEHNNSRWRWKEHFARFISAKARTHNPGRGKTTCKPTMPTPRVSPVVIGLADEARSTVSDDRSMPEAREKSQGAPPEDPSGGSNVAYATERAQELSRSSPTSSTSPTSEPSALGGPNTPARSYVTSMTSTPTVEEPEAYQVNKGVFVAPKRRIPEYHIDKWNTIQPRLEDVLLNLFKPKAGLDPSLSLEFVMAGPSKTCVKPSIVMTCCNETHRKRIKKLLKSQEWLVSSGYSLVVIVDPIHQLSLVSRHNEMSWENLLREQVMLSIILVLCGYLLLAALRKLLEHDVTTIYHHIVAHFTVFLLSCLIAVTIPSLVSSWSRIGQYLFLNEWPRLPQDGKSYNRGLSSHLQQFMYSTGRNRETSYTSTTDPTDPRGSRSPSDRGLNGKSAIALDKETPPERDSRLIVYTHSSIPEGCTACGASAFVHDTSLEHACFTIGGTILIDGSVYGLTAGHPFERPARADLAPGENPLQLAGGSDAESSPEGVEPGSNSDSDSDSDAESASPWVFLHRDDDEDITEILSTPYQSGNDTDDSCYSSNISSLSVPSLESQDQRHPASKRIHKGEMVGKVRRFDYENNNQAQDIGRLDWALIKLDDTQSWAANKESTLGGEIAQVADTTQLEDGEVTIIAGYTGLSKGWLKQSPIMLRVGGHTYQAQQIVLDDRLVRGDSGAWVVRDGMLCGHIIAQRSLSPIAYMLPARSIIEDIKRVTGKSNVRLPSSSDAETKMASTCDTPTDTANQAQEEPDLSTAVKLADPQPAEITLHNDDEDGSEELKELATAIDEGYGGYQVVELYSACRCLYYQHAIKRGPRYGLPGVSIKRKIILVGYACSTHGGQ</sequence>
<name>A0ABR2I8A0_9PEZI</name>
<feature type="compositionally biased region" description="Low complexity" evidence="1">
    <location>
        <begin position="557"/>
        <end position="570"/>
    </location>
</feature>
<accession>A0ABR2I8A0</accession>
<evidence type="ECO:0000256" key="2">
    <source>
        <dbReference type="SAM" id="Phobius"/>
    </source>
</evidence>
<feature type="compositionally biased region" description="Basic and acidic residues" evidence="1">
    <location>
        <begin position="75"/>
        <end position="91"/>
    </location>
</feature>
<feature type="region of interest" description="Disordered" evidence="1">
    <location>
        <begin position="542"/>
        <end position="579"/>
    </location>
</feature>
<evidence type="ECO:0000313" key="4">
    <source>
        <dbReference type="Proteomes" id="UP001390339"/>
    </source>
</evidence>
<organism evidence="3 4">
    <name type="scientific">Apiospora arundinis</name>
    <dbReference type="NCBI Taxonomy" id="335852"/>
    <lineage>
        <taxon>Eukaryota</taxon>
        <taxon>Fungi</taxon>
        <taxon>Dikarya</taxon>
        <taxon>Ascomycota</taxon>
        <taxon>Pezizomycotina</taxon>
        <taxon>Sordariomycetes</taxon>
        <taxon>Xylariomycetidae</taxon>
        <taxon>Amphisphaeriales</taxon>
        <taxon>Apiosporaceae</taxon>
        <taxon>Apiospora</taxon>
    </lineage>
</organism>
<feature type="region of interest" description="Disordered" evidence="1">
    <location>
        <begin position="1"/>
        <end position="20"/>
    </location>
</feature>
<feature type="compositionally biased region" description="Polar residues" evidence="1">
    <location>
        <begin position="1"/>
        <end position="10"/>
    </location>
</feature>
<protein>
    <submittedName>
        <fullName evidence="3">Protein kinase-like domain protein</fullName>
    </submittedName>
</protein>
<feature type="region of interest" description="Disordered" evidence="1">
    <location>
        <begin position="75"/>
        <end position="151"/>
    </location>
</feature>
<dbReference type="SUPFAM" id="SSF50494">
    <property type="entry name" value="Trypsin-like serine proteases"/>
    <property type="match status" value="1"/>
</dbReference>
<feature type="region of interest" description="Disordered" evidence="1">
    <location>
        <begin position="479"/>
        <end position="522"/>
    </location>
</feature>
<dbReference type="InterPro" id="IPR009003">
    <property type="entry name" value="Peptidase_S1_PA"/>
</dbReference>
<dbReference type="EMBL" id="JAPCWZ010000006">
    <property type="protein sequence ID" value="KAK8859244.1"/>
    <property type="molecule type" value="Genomic_DNA"/>
</dbReference>
<evidence type="ECO:0000313" key="3">
    <source>
        <dbReference type="EMBL" id="KAK8859244.1"/>
    </source>
</evidence>
<keyword evidence="2" id="KW-1133">Transmembrane helix</keyword>
<feature type="region of interest" description="Disordered" evidence="1">
    <location>
        <begin position="734"/>
        <end position="765"/>
    </location>
</feature>